<evidence type="ECO:0000313" key="1">
    <source>
        <dbReference type="EMBL" id="AVE25259.1"/>
    </source>
</evidence>
<reference evidence="1" key="1">
    <citation type="submission" date="2016-12" db="EMBL/GenBank/DDBJ databases">
        <title>Frequent emergence of pathogenic lineages of Klebsiella pneumoniae via mobilisation of yersiniabactin and colibactin.</title>
        <authorList>
            <person name="Lam M.M.C."/>
            <person name="Wick R.R."/>
            <person name="Wyres K.L."/>
            <person name="Gorrie C."/>
            <person name="Judd L."/>
            <person name="Jenney A."/>
            <person name="Holt K.E."/>
        </authorList>
    </citation>
    <scope>NUCLEOTIDE SEQUENCE</scope>
    <source>
        <strain evidence="1">16870814</strain>
    </source>
</reference>
<name>A0A2L1KRX8_KLEPN</name>
<sequence>MHFIDKDEIEIRLPDDWQNKIDEVWLYVQEKIQEADAAVRVKAAQEQWSDDKLSCELNKSIASARKKAINAKSDVWGQLSEILSELSFGKCWYCESTELRSDNPIDHFRPKGKVAECPDHPGYWWLAFDWSNYRYSCTYCNSRRVNTDTAGGKQDHFPILPPYTWNKRREDEFIENPILLDPTDIDDVNLLTFNINGEACPNVDDKTSPLYKRAKESVDLYHLNHTPTKNARKRVYQTVRRLVSNINSLSAQNFEANKLTIKDLKTQLHKMIRVSCPSTSFNSAARIYLREFYNSHAWVKDMLDRGY</sequence>
<dbReference type="AlphaFoldDB" id="A0A2L1KRX8"/>
<protein>
    <recommendedName>
        <fullName evidence="2">TIGR02646 family protein</fullName>
    </recommendedName>
</protein>
<organism evidence="1">
    <name type="scientific">Klebsiella pneumoniae</name>
    <dbReference type="NCBI Taxonomy" id="573"/>
    <lineage>
        <taxon>Bacteria</taxon>
        <taxon>Pseudomonadati</taxon>
        <taxon>Pseudomonadota</taxon>
        <taxon>Gammaproteobacteria</taxon>
        <taxon>Enterobacterales</taxon>
        <taxon>Enterobacteriaceae</taxon>
        <taxon>Klebsiella/Raoultella group</taxon>
        <taxon>Klebsiella</taxon>
        <taxon>Klebsiella pneumoniae complex</taxon>
    </lineage>
</organism>
<dbReference type="EMBL" id="KY454633">
    <property type="protein sequence ID" value="AVE25259.1"/>
    <property type="molecule type" value="Genomic_DNA"/>
</dbReference>
<evidence type="ECO:0008006" key="2">
    <source>
        <dbReference type="Google" id="ProtNLM"/>
    </source>
</evidence>
<gene>
    <name evidence="1" type="ORF">ICEKp9_0032</name>
</gene>
<accession>A0A2L1KRX8</accession>
<proteinExistence type="predicted"/>
<dbReference type="Gene3D" id="1.10.30.50">
    <property type="match status" value="1"/>
</dbReference>
<dbReference type="RefSeq" id="WP_023301118.1">
    <property type="nucleotide sequence ID" value="NZ_CAAGWU010000001.1"/>
</dbReference>